<evidence type="ECO:0000313" key="4">
    <source>
        <dbReference type="Proteomes" id="UP000310314"/>
    </source>
</evidence>
<dbReference type="RefSeq" id="WP_138657627.1">
    <property type="nucleotide sequence ID" value="NZ_VATY01000002.1"/>
</dbReference>
<dbReference type="GO" id="GO:0000160">
    <property type="term" value="P:phosphorelay signal transduction system"/>
    <property type="evidence" value="ECO:0007669"/>
    <property type="project" value="InterPro"/>
</dbReference>
<dbReference type="EMBL" id="VATY01000002">
    <property type="protein sequence ID" value="TMM56643.1"/>
    <property type="molecule type" value="Genomic_DNA"/>
</dbReference>
<evidence type="ECO:0000313" key="3">
    <source>
        <dbReference type="EMBL" id="TMM56643.1"/>
    </source>
</evidence>
<evidence type="ECO:0000259" key="2">
    <source>
        <dbReference type="PROSITE" id="PS50110"/>
    </source>
</evidence>
<dbReference type="Pfam" id="PF00072">
    <property type="entry name" value="Response_reg"/>
    <property type="match status" value="1"/>
</dbReference>
<feature type="domain" description="Response regulatory" evidence="2">
    <location>
        <begin position="12"/>
        <end position="136"/>
    </location>
</feature>
<gene>
    <name evidence="3" type="ORF">FEE95_09060</name>
</gene>
<name>A0A5S3PRV7_9FLAO</name>
<organism evidence="3 4">
    <name type="scientific">Maribacter algarum</name>
    <name type="common">ex Zhang et al. 2020</name>
    <dbReference type="NCBI Taxonomy" id="2578118"/>
    <lineage>
        <taxon>Bacteria</taxon>
        <taxon>Pseudomonadati</taxon>
        <taxon>Bacteroidota</taxon>
        <taxon>Flavobacteriia</taxon>
        <taxon>Flavobacteriales</taxon>
        <taxon>Flavobacteriaceae</taxon>
        <taxon>Maribacter</taxon>
    </lineage>
</organism>
<dbReference type="PROSITE" id="PS50110">
    <property type="entry name" value="RESPONSE_REGULATORY"/>
    <property type="match status" value="1"/>
</dbReference>
<protein>
    <submittedName>
        <fullName evidence="3">Response regulator</fullName>
    </submittedName>
</protein>
<dbReference type="PANTHER" id="PTHR44520">
    <property type="entry name" value="RESPONSE REGULATOR RCP1-RELATED"/>
    <property type="match status" value="1"/>
</dbReference>
<evidence type="ECO:0000256" key="1">
    <source>
        <dbReference type="PROSITE-ProRule" id="PRU00169"/>
    </source>
</evidence>
<dbReference type="PANTHER" id="PTHR44520:SF2">
    <property type="entry name" value="RESPONSE REGULATOR RCP1"/>
    <property type="match status" value="1"/>
</dbReference>
<comment type="caution">
    <text evidence="3">The sequence shown here is derived from an EMBL/GenBank/DDBJ whole genome shotgun (WGS) entry which is preliminary data.</text>
</comment>
<feature type="modified residue" description="4-aspartylphosphate" evidence="1">
    <location>
        <position position="67"/>
    </location>
</feature>
<accession>A0A5S3PRV7</accession>
<dbReference type="InterPro" id="IPR011006">
    <property type="entry name" value="CheY-like_superfamily"/>
</dbReference>
<dbReference type="Proteomes" id="UP000310314">
    <property type="component" value="Unassembled WGS sequence"/>
</dbReference>
<dbReference type="SUPFAM" id="SSF52172">
    <property type="entry name" value="CheY-like"/>
    <property type="match status" value="1"/>
</dbReference>
<keyword evidence="1" id="KW-0597">Phosphoprotein</keyword>
<dbReference type="Gene3D" id="3.40.50.2300">
    <property type="match status" value="1"/>
</dbReference>
<dbReference type="InterPro" id="IPR052893">
    <property type="entry name" value="TCS_response_regulator"/>
</dbReference>
<sequence>MPDLKNCKKYSQIFLVDDFDMSNLFHSAIFKKLQIGENINIFINPENALKDIRLKLDKATKILILLDVNMPEMNGFEFLDIMVREHFPCKIDVIIATSSISEVDRAKALEYPEFVKGFVTKPVKIDDLKVILEPLNKAI</sequence>
<dbReference type="OrthoDB" id="673128at2"/>
<keyword evidence="4" id="KW-1185">Reference proteome</keyword>
<dbReference type="InterPro" id="IPR001789">
    <property type="entry name" value="Sig_transdc_resp-reg_receiver"/>
</dbReference>
<dbReference type="AlphaFoldDB" id="A0A5S3PRV7"/>
<proteinExistence type="predicted"/>
<dbReference type="SMART" id="SM00448">
    <property type="entry name" value="REC"/>
    <property type="match status" value="1"/>
</dbReference>
<reference evidence="3 4" key="1">
    <citation type="submission" date="2019-05" db="EMBL/GenBank/DDBJ databases">
        <authorList>
            <person name="Zhang J.-Y."/>
            <person name="Feg X."/>
            <person name="Du Z.-J."/>
        </authorList>
    </citation>
    <scope>NUCLEOTIDE SEQUENCE [LARGE SCALE GENOMIC DNA]</scope>
    <source>
        <strain evidence="3 4">RZ26</strain>
    </source>
</reference>